<reference evidence="7 8" key="1">
    <citation type="submission" date="2019-07" db="EMBL/GenBank/DDBJ databases">
        <title>Whole genome shotgun sequence of Rhodospirillum oryzae NBRC 107573.</title>
        <authorList>
            <person name="Hosoyama A."/>
            <person name="Uohara A."/>
            <person name="Ohji S."/>
            <person name="Ichikawa N."/>
        </authorList>
    </citation>
    <scope>NUCLEOTIDE SEQUENCE [LARGE SCALE GENOMIC DNA]</scope>
    <source>
        <strain evidence="7 8">NBRC 107573</strain>
    </source>
</reference>
<keyword evidence="2 5" id="KW-0812">Transmembrane</keyword>
<comment type="caution">
    <text evidence="7">The sequence shown here is derived from an EMBL/GenBank/DDBJ whole genome shotgun (WGS) entry which is preliminary data.</text>
</comment>
<organism evidence="7 8">
    <name type="scientific">Pararhodospirillum oryzae</name>
    <dbReference type="NCBI Taxonomy" id="478448"/>
    <lineage>
        <taxon>Bacteria</taxon>
        <taxon>Pseudomonadati</taxon>
        <taxon>Pseudomonadota</taxon>
        <taxon>Alphaproteobacteria</taxon>
        <taxon>Rhodospirillales</taxon>
        <taxon>Rhodospirillaceae</taxon>
        <taxon>Pararhodospirillum</taxon>
    </lineage>
</organism>
<keyword evidence="3 5" id="KW-1133">Transmembrane helix</keyword>
<name>A0A512H6L9_9PROT</name>
<evidence type="ECO:0000313" key="7">
    <source>
        <dbReference type="EMBL" id="GEO81081.1"/>
    </source>
</evidence>
<dbReference type="AlphaFoldDB" id="A0A512H6L9"/>
<gene>
    <name evidence="7" type="ORF">ROR02_12120</name>
</gene>
<dbReference type="InterPro" id="IPR010445">
    <property type="entry name" value="LapA_dom"/>
</dbReference>
<evidence type="ECO:0000256" key="3">
    <source>
        <dbReference type="ARBA" id="ARBA00022989"/>
    </source>
</evidence>
<protein>
    <recommendedName>
        <fullName evidence="6">Lipopolysaccharide assembly protein A domain-containing protein</fullName>
    </recommendedName>
</protein>
<dbReference type="Proteomes" id="UP000321567">
    <property type="component" value="Unassembled WGS sequence"/>
</dbReference>
<dbReference type="OrthoDB" id="7357768at2"/>
<evidence type="ECO:0000256" key="4">
    <source>
        <dbReference type="ARBA" id="ARBA00023136"/>
    </source>
</evidence>
<evidence type="ECO:0000313" key="8">
    <source>
        <dbReference type="Proteomes" id="UP000321567"/>
    </source>
</evidence>
<keyword evidence="1" id="KW-1003">Cell membrane</keyword>
<dbReference type="GO" id="GO:0005886">
    <property type="term" value="C:plasma membrane"/>
    <property type="evidence" value="ECO:0007669"/>
    <property type="project" value="InterPro"/>
</dbReference>
<proteinExistence type="predicted"/>
<feature type="transmembrane region" description="Helical" evidence="5">
    <location>
        <begin position="45"/>
        <end position="66"/>
    </location>
</feature>
<sequence length="110" mass="12044">MKKLSFWLVGLPLAVVIAVFAVNNRIEAEVSLWPTPFSVDLPVYLLVLGGVALGLVAGALMMWLSAVSLRVRLHNRDLEIRSLKRNLERSASEATKRLEKAQAKALPPAA</sequence>
<feature type="domain" description="Lipopolysaccharide assembly protein A" evidence="6">
    <location>
        <begin position="24"/>
        <end position="87"/>
    </location>
</feature>
<dbReference type="EMBL" id="BJZO01000026">
    <property type="protein sequence ID" value="GEO81081.1"/>
    <property type="molecule type" value="Genomic_DNA"/>
</dbReference>
<evidence type="ECO:0000256" key="5">
    <source>
        <dbReference type="SAM" id="Phobius"/>
    </source>
</evidence>
<accession>A0A512H6L9</accession>
<keyword evidence="8" id="KW-1185">Reference proteome</keyword>
<evidence type="ECO:0000256" key="1">
    <source>
        <dbReference type="ARBA" id="ARBA00022475"/>
    </source>
</evidence>
<evidence type="ECO:0000259" key="6">
    <source>
        <dbReference type="Pfam" id="PF06305"/>
    </source>
</evidence>
<dbReference type="Pfam" id="PF06305">
    <property type="entry name" value="LapA_dom"/>
    <property type="match status" value="1"/>
</dbReference>
<keyword evidence="4 5" id="KW-0472">Membrane</keyword>
<evidence type="ECO:0000256" key="2">
    <source>
        <dbReference type="ARBA" id="ARBA00022692"/>
    </source>
</evidence>
<dbReference type="RefSeq" id="WP_147163122.1">
    <property type="nucleotide sequence ID" value="NZ_BJZO01000026.1"/>
</dbReference>